<dbReference type="OrthoDB" id="336240at2759"/>
<dbReference type="InterPro" id="IPR035979">
    <property type="entry name" value="RBD_domain_sf"/>
</dbReference>
<evidence type="ECO:0008006" key="6">
    <source>
        <dbReference type="Google" id="ProtNLM"/>
    </source>
</evidence>
<dbReference type="InterPro" id="IPR050666">
    <property type="entry name" value="ESRP"/>
</dbReference>
<gene>
    <name evidence="4" type="ORF">B0I35DRAFT_360210</name>
</gene>
<dbReference type="PANTHER" id="PTHR13976">
    <property type="entry name" value="HETEROGENEOUS NUCLEAR RIBONUCLEOPROTEIN-RELATED"/>
    <property type="match status" value="1"/>
</dbReference>
<feature type="compositionally biased region" description="Low complexity" evidence="3">
    <location>
        <begin position="15"/>
        <end position="55"/>
    </location>
</feature>
<feature type="compositionally biased region" description="Pro residues" evidence="3">
    <location>
        <begin position="1"/>
        <end position="14"/>
    </location>
</feature>
<evidence type="ECO:0000256" key="1">
    <source>
        <dbReference type="ARBA" id="ARBA00022737"/>
    </source>
</evidence>
<evidence type="ECO:0000313" key="4">
    <source>
        <dbReference type="EMBL" id="KAH7309090.1"/>
    </source>
</evidence>
<name>A0A8K0SDM0_9HYPO</name>
<organism evidence="4 5">
    <name type="scientific">Stachybotrys elegans</name>
    <dbReference type="NCBI Taxonomy" id="80388"/>
    <lineage>
        <taxon>Eukaryota</taxon>
        <taxon>Fungi</taxon>
        <taxon>Dikarya</taxon>
        <taxon>Ascomycota</taxon>
        <taxon>Pezizomycotina</taxon>
        <taxon>Sordariomycetes</taxon>
        <taxon>Hypocreomycetidae</taxon>
        <taxon>Hypocreales</taxon>
        <taxon>Stachybotryaceae</taxon>
        <taxon>Stachybotrys</taxon>
    </lineage>
</organism>
<evidence type="ECO:0000256" key="2">
    <source>
        <dbReference type="ARBA" id="ARBA00022884"/>
    </source>
</evidence>
<evidence type="ECO:0000313" key="5">
    <source>
        <dbReference type="Proteomes" id="UP000813444"/>
    </source>
</evidence>
<dbReference type="EMBL" id="JAGPNK010000014">
    <property type="protein sequence ID" value="KAH7309090.1"/>
    <property type="molecule type" value="Genomic_DNA"/>
</dbReference>
<sequence>MFPYPPPYFFPPGHPGAHPGQATDQQSSPKDTPTTPQSPSQDVQSSSSQPQTVVSPGQGYYPYAVAGHGFLSEPPHCYAPFTAEFRANNVPPPKFDLTLGYKRKVALDAAASSPHSDVGSTQSLVAGHQGTPGSNYETYIPKPPSSEIQAQRSGKLNALTNTPTGLPTLAMAMDPQNFPFVEGARQMNVRNYGVVKLRNIPFATKRSEVIAFLGRNSKILNDSDEPVHIIMERVTSKTMDAYVEFTTLEDAMKAVERHHLNSQTGRLSRLGDRPVEVELSSQASLMKDLFPLATGMRWDGATPEFKPFNHNEPWENFKGFISEEEMTMLVKHVEVPHRSPFSKQCPQRPFECLISTLKKFPWYVTDRITISQRRAVFEATCDLLRLLSGSIYRNSDPINLNTQLYKRVIASAMSCPGFSPMMKDGIAYIVNMSGLEQRSFGQPRFAECWRHQYALAPKPGIPLDVLEWYIAIIREQSHRDVMGRPLSKRTVVQEKGEATDMYWGYFWAEVGYSMGPQFDTMTLAQAAYAELTAVERILGRVFSG</sequence>
<dbReference type="Proteomes" id="UP000813444">
    <property type="component" value="Unassembled WGS sequence"/>
</dbReference>
<keyword evidence="5" id="KW-1185">Reference proteome</keyword>
<accession>A0A8K0SDM0</accession>
<comment type="caution">
    <text evidence="4">The sequence shown here is derived from an EMBL/GenBank/DDBJ whole genome shotgun (WGS) entry which is preliminary data.</text>
</comment>
<proteinExistence type="predicted"/>
<reference evidence="4" key="1">
    <citation type="journal article" date="2021" name="Nat. Commun.">
        <title>Genetic determinants of endophytism in the Arabidopsis root mycobiome.</title>
        <authorList>
            <person name="Mesny F."/>
            <person name="Miyauchi S."/>
            <person name="Thiergart T."/>
            <person name="Pickel B."/>
            <person name="Atanasova L."/>
            <person name="Karlsson M."/>
            <person name="Huettel B."/>
            <person name="Barry K.W."/>
            <person name="Haridas S."/>
            <person name="Chen C."/>
            <person name="Bauer D."/>
            <person name="Andreopoulos W."/>
            <person name="Pangilinan J."/>
            <person name="LaButti K."/>
            <person name="Riley R."/>
            <person name="Lipzen A."/>
            <person name="Clum A."/>
            <person name="Drula E."/>
            <person name="Henrissat B."/>
            <person name="Kohler A."/>
            <person name="Grigoriev I.V."/>
            <person name="Martin F.M."/>
            <person name="Hacquard S."/>
        </authorList>
    </citation>
    <scope>NUCLEOTIDE SEQUENCE</scope>
    <source>
        <strain evidence="4">MPI-CAGE-CH-0235</strain>
    </source>
</reference>
<feature type="region of interest" description="Disordered" evidence="3">
    <location>
        <begin position="1"/>
        <end position="55"/>
    </location>
</feature>
<dbReference type="AlphaFoldDB" id="A0A8K0SDM0"/>
<dbReference type="CDD" id="cd12254">
    <property type="entry name" value="RRM_hnRNPH_ESRPs_RBM12_like"/>
    <property type="match status" value="1"/>
</dbReference>
<keyword evidence="2" id="KW-0694">RNA-binding</keyword>
<dbReference type="Gene3D" id="3.30.70.330">
    <property type="match status" value="1"/>
</dbReference>
<keyword evidence="1" id="KW-0677">Repeat</keyword>
<feature type="region of interest" description="Disordered" evidence="3">
    <location>
        <begin position="113"/>
        <end position="133"/>
    </location>
</feature>
<protein>
    <recommendedName>
        <fullName evidence="6">RRM domain-containing protein</fullName>
    </recommendedName>
</protein>
<dbReference type="SUPFAM" id="SSF54928">
    <property type="entry name" value="RNA-binding domain, RBD"/>
    <property type="match status" value="1"/>
</dbReference>
<dbReference type="InterPro" id="IPR012677">
    <property type="entry name" value="Nucleotide-bd_a/b_plait_sf"/>
</dbReference>
<feature type="compositionally biased region" description="Polar residues" evidence="3">
    <location>
        <begin position="113"/>
        <end position="124"/>
    </location>
</feature>
<dbReference type="GO" id="GO:0003723">
    <property type="term" value="F:RNA binding"/>
    <property type="evidence" value="ECO:0007669"/>
    <property type="project" value="UniProtKB-KW"/>
</dbReference>
<evidence type="ECO:0000256" key="3">
    <source>
        <dbReference type="SAM" id="MobiDB-lite"/>
    </source>
</evidence>